<dbReference type="Proteomes" id="UP001439008">
    <property type="component" value="Unassembled WGS sequence"/>
</dbReference>
<keyword evidence="3" id="KW-1185">Reference proteome</keyword>
<sequence>MVSESDLKKLESCDAAKLSAIRQNHVNEINRLAEISQSLANYNRQYLRSKVLVDAVKKTSSEETKEKTFIPLTSAVFVRGEYESPSNFIVDVGANYLLERGYEATTDYLERSLQYCRQSLERTNRAIKENNDILKAIEDIAANKEK</sequence>
<comment type="similarity">
    <text evidence="1">Belongs to the prefoldin subunit alpha family.</text>
</comment>
<name>A0ABV2APB3_9EUKA</name>
<proteinExistence type="inferred from homology"/>
<dbReference type="InterPro" id="IPR004127">
    <property type="entry name" value="Prefoldin_subunit_alpha"/>
</dbReference>
<gene>
    <name evidence="2" type="primary">PFDN5</name>
    <name evidence="2" type="ORF">MHBO_003049</name>
</gene>
<organism evidence="2 3">
    <name type="scientific">Bonamia ostreae</name>
    <dbReference type="NCBI Taxonomy" id="126728"/>
    <lineage>
        <taxon>Eukaryota</taxon>
        <taxon>Sar</taxon>
        <taxon>Rhizaria</taxon>
        <taxon>Endomyxa</taxon>
        <taxon>Ascetosporea</taxon>
        <taxon>Haplosporida</taxon>
        <taxon>Bonamia</taxon>
    </lineage>
</organism>
<dbReference type="InterPro" id="IPR009053">
    <property type="entry name" value="Prefoldin"/>
</dbReference>
<dbReference type="Gene3D" id="1.10.287.370">
    <property type="match status" value="1"/>
</dbReference>
<accession>A0ABV2APB3</accession>
<dbReference type="EMBL" id="JBDODL010001438">
    <property type="protein sequence ID" value="MES1921522.1"/>
    <property type="molecule type" value="Genomic_DNA"/>
</dbReference>
<evidence type="ECO:0000313" key="3">
    <source>
        <dbReference type="Proteomes" id="UP001439008"/>
    </source>
</evidence>
<comment type="caution">
    <text evidence="2">The sequence shown here is derived from an EMBL/GenBank/DDBJ whole genome shotgun (WGS) entry which is preliminary data.</text>
</comment>
<dbReference type="SUPFAM" id="SSF46579">
    <property type="entry name" value="Prefoldin"/>
    <property type="match status" value="1"/>
</dbReference>
<reference evidence="2 3" key="1">
    <citation type="journal article" date="2024" name="BMC Biol.">
        <title>Comparative genomics of Ascetosporea gives new insight into the evolutionary basis for animal parasitism in Rhizaria.</title>
        <authorList>
            <person name="Hiltunen Thoren M."/>
            <person name="Onut-Brannstrom I."/>
            <person name="Alfjorden A."/>
            <person name="Peckova H."/>
            <person name="Swords F."/>
            <person name="Hooper C."/>
            <person name="Holzer A.S."/>
            <person name="Bass D."/>
            <person name="Burki F."/>
        </authorList>
    </citation>
    <scope>NUCLEOTIDE SEQUENCE [LARGE SCALE GENOMIC DNA]</scope>
    <source>
        <strain evidence="2">20-A016</strain>
    </source>
</reference>
<protein>
    <submittedName>
        <fullName evidence="2">Prefoldin subunit 5</fullName>
    </submittedName>
</protein>
<dbReference type="PANTHER" id="PTHR12674:SF2">
    <property type="entry name" value="PREFOLDIN SUBUNIT 5"/>
    <property type="match status" value="1"/>
</dbReference>
<dbReference type="Pfam" id="PF02996">
    <property type="entry name" value="Prefoldin"/>
    <property type="match status" value="1"/>
</dbReference>
<evidence type="ECO:0000313" key="2">
    <source>
        <dbReference type="EMBL" id="MES1921522.1"/>
    </source>
</evidence>
<dbReference type="InterPro" id="IPR011599">
    <property type="entry name" value="PFD_alpha_archaea"/>
</dbReference>
<dbReference type="PANTHER" id="PTHR12674">
    <property type="entry name" value="PREFOLDIN SUBUNIT 5"/>
    <property type="match status" value="1"/>
</dbReference>
<evidence type="ECO:0000256" key="1">
    <source>
        <dbReference type="ARBA" id="ARBA00010048"/>
    </source>
</evidence>
<dbReference type="NCBIfam" id="TIGR00293">
    <property type="entry name" value="prefoldin subunit alpha"/>
    <property type="match status" value="1"/>
</dbReference>